<keyword evidence="3" id="KW-1185">Reference proteome</keyword>
<comment type="caution">
    <text evidence="2">The sequence shown here is derived from an EMBL/GenBank/DDBJ whole genome shotgun (WGS) entry which is preliminary data.</text>
</comment>
<feature type="region of interest" description="Disordered" evidence="1">
    <location>
        <begin position="1"/>
        <end position="62"/>
    </location>
</feature>
<accession>A0ABQ5PR65</accession>
<feature type="compositionally biased region" description="Basic and acidic residues" evidence="1">
    <location>
        <begin position="16"/>
        <end position="39"/>
    </location>
</feature>
<evidence type="ECO:0000256" key="1">
    <source>
        <dbReference type="SAM" id="MobiDB-lite"/>
    </source>
</evidence>
<organism evidence="2 3">
    <name type="scientific">Pseudomonas atacamensis</name>
    <dbReference type="NCBI Taxonomy" id="2565368"/>
    <lineage>
        <taxon>Bacteria</taxon>
        <taxon>Pseudomonadati</taxon>
        <taxon>Pseudomonadota</taxon>
        <taxon>Gammaproteobacteria</taxon>
        <taxon>Pseudomonadales</taxon>
        <taxon>Pseudomonadaceae</taxon>
        <taxon>Pseudomonas</taxon>
    </lineage>
</organism>
<proteinExistence type="predicted"/>
<gene>
    <name evidence="2" type="ORF">RS3R1_50920</name>
</gene>
<reference evidence="2" key="1">
    <citation type="journal article" date="2021" name="Sci. Rep.">
        <title>An efficient direct screening system for microorganisms that activate plant immune responses based on plant-microbe interactions using cultured plant cells.</title>
        <authorList>
            <person name="Kurokawa M."/>
            <person name="Nakano M."/>
            <person name="Kitahata N."/>
            <person name="Kuchitsu K."/>
            <person name="Furuya T."/>
        </authorList>
    </citation>
    <scope>NUCLEOTIDE SEQUENCE</scope>
    <source>
        <strain evidence="2">RS3R-1</strain>
    </source>
</reference>
<dbReference type="Proteomes" id="UP001145022">
    <property type="component" value="Unassembled WGS sequence"/>
</dbReference>
<name>A0ABQ5PR65_9PSED</name>
<protein>
    <submittedName>
        <fullName evidence="2">Uncharacterized protein</fullName>
    </submittedName>
</protein>
<sequence>MIARNPPTWNTESNADFEKPENRPPLPRERAGVRGESQHKTKARHHPLLTTQNNERKLEYRF</sequence>
<evidence type="ECO:0000313" key="2">
    <source>
        <dbReference type="EMBL" id="GLH46004.1"/>
    </source>
</evidence>
<reference evidence="2" key="2">
    <citation type="submission" date="2022-11" db="EMBL/GenBank/DDBJ databases">
        <title>Draft genome sequencing of Pseudomonas atacamensis RS3R1.</title>
        <authorList>
            <person name="Furuya T."/>
            <person name="Kaneko H."/>
        </authorList>
    </citation>
    <scope>NUCLEOTIDE SEQUENCE</scope>
    <source>
        <strain evidence="2">RS3R-1</strain>
    </source>
</reference>
<reference evidence="2" key="3">
    <citation type="journal article" date="2023" name="J. Biotechnol.">
        <title>Draft Genome Sequences of Endophytic Pseudomonas Strains, Isolated from the Interior of Brassicaceae Plants.</title>
        <authorList>
            <person name="Kaneko H."/>
            <person name="Furuya T."/>
        </authorList>
    </citation>
    <scope>NUCLEOTIDE SEQUENCE</scope>
    <source>
        <strain evidence="2">RS3R-1</strain>
    </source>
</reference>
<dbReference type="EMBL" id="BSCQ01000051">
    <property type="protein sequence ID" value="GLH46004.1"/>
    <property type="molecule type" value="Genomic_DNA"/>
</dbReference>
<evidence type="ECO:0000313" key="3">
    <source>
        <dbReference type="Proteomes" id="UP001145022"/>
    </source>
</evidence>